<dbReference type="EMBL" id="CP067393">
    <property type="protein sequence ID" value="QQP85326.1"/>
    <property type="molecule type" value="Genomic_DNA"/>
</dbReference>
<dbReference type="RefSeq" id="WP_201091802.1">
    <property type="nucleotide sequence ID" value="NZ_CP067393.1"/>
</dbReference>
<dbReference type="PANTHER" id="PTHR47307:SF1">
    <property type="entry name" value="GLUTATHIONE-REGULATED POTASSIUM-EFFLUX SYSTEM ANCILLARY PROTEIN KEFG"/>
    <property type="match status" value="1"/>
</dbReference>
<dbReference type="Pfam" id="PF02525">
    <property type="entry name" value="Flavodoxin_2"/>
    <property type="match status" value="1"/>
</dbReference>
<evidence type="ECO:0000313" key="4">
    <source>
        <dbReference type="Proteomes" id="UP000595278"/>
    </source>
</evidence>
<gene>
    <name evidence="3" type="ORF">JHT90_13220</name>
</gene>
<dbReference type="SUPFAM" id="SSF52218">
    <property type="entry name" value="Flavoproteins"/>
    <property type="match status" value="1"/>
</dbReference>
<sequence length="178" mass="21031">MKTLVVVTHPNIENSKINKCWLEELKKYPERFTVHELYKAYPNGVINVEKEQLLIEQHAALVLQFPVYWFNCPPLLKQWLDEVFTYGWAYGQTGDKLTNRKVALAVSAGIKEQDFSKEGRYQYTLQELLRPFEVTMKYVHADYQPLFAFYGAEYELSTQEIEQSAKNYMEFLQRIIES</sequence>
<dbReference type="InterPro" id="IPR046980">
    <property type="entry name" value="KefG/KefF"/>
</dbReference>
<name>A0A974RWK9_9GAMM</name>
<dbReference type="InterPro" id="IPR029039">
    <property type="entry name" value="Flavoprotein-like_sf"/>
</dbReference>
<dbReference type="Gene3D" id="3.40.50.360">
    <property type="match status" value="1"/>
</dbReference>
<keyword evidence="4" id="KW-1185">Reference proteome</keyword>
<dbReference type="GO" id="GO:0003955">
    <property type="term" value="F:NAD(P)H dehydrogenase (quinone) activity"/>
    <property type="evidence" value="ECO:0007669"/>
    <property type="project" value="TreeGrafter"/>
</dbReference>
<feature type="domain" description="Flavodoxin-like fold" evidence="2">
    <location>
        <begin position="1"/>
        <end position="170"/>
    </location>
</feature>
<evidence type="ECO:0000313" key="3">
    <source>
        <dbReference type="EMBL" id="QQP85326.1"/>
    </source>
</evidence>
<dbReference type="KEGG" id="eaz:JHT90_13220"/>
<evidence type="ECO:0000259" key="2">
    <source>
        <dbReference type="Pfam" id="PF02525"/>
    </source>
</evidence>
<dbReference type="InterPro" id="IPR003680">
    <property type="entry name" value="Flavodoxin_fold"/>
</dbReference>
<protein>
    <submittedName>
        <fullName evidence="3">NAD(P)H-dependent oxidoreductase</fullName>
    </submittedName>
</protein>
<reference evidence="3 4" key="1">
    <citation type="submission" date="2021-01" db="EMBL/GenBank/DDBJ databases">
        <title>Entomomonas sp. F2A isolated from a house cricket (Acheta domesticus).</title>
        <authorList>
            <person name="Spergser J."/>
            <person name="Busse H.-J."/>
        </authorList>
    </citation>
    <scope>NUCLEOTIDE SEQUENCE [LARGE SCALE GENOMIC DNA]</scope>
    <source>
        <strain evidence="3 4">F2A</strain>
    </source>
</reference>
<dbReference type="Proteomes" id="UP000595278">
    <property type="component" value="Chromosome"/>
</dbReference>
<dbReference type="GO" id="GO:0010181">
    <property type="term" value="F:FMN binding"/>
    <property type="evidence" value="ECO:0007669"/>
    <property type="project" value="TreeGrafter"/>
</dbReference>
<evidence type="ECO:0000256" key="1">
    <source>
        <dbReference type="ARBA" id="ARBA00023002"/>
    </source>
</evidence>
<dbReference type="PANTHER" id="PTHR47307">
    <property type="entry name" value="GLUTATHIONE-REGULATED POTASSIUM-EFFLUX SYSTEM ANCILLARY PROTEIN KEFG"/>
    <property type="match status" value="1"/>
</dbReference>
<keyword evidence="1" id="KW-0560">Oxidoreductase</keyword>
<dbReference type="AlphaFoldDB" id="A0A974RWK9"/>
<accession>A0A974RWK9</accession>
<dbReference type="GO" id="GO:0009055">
    <property type="term" value="F:electron transfer activity"/>
    <property type="evidence" value="ECO:0007669"/>
    <property type="project" value="TreeGrafter"/>
</dbReference>
<proteinExistence type="predicted"/>
<organism evidence="3 4">
    <name type="scientific">Entomomonas asaccharolytica</name>
    <dbReference type="NCBI Taxonomy" id="2785331"/>
    <lineage>
        <taxon>Bacteria</taxon>
        <taxon>Pseudomonadati</taxon>
        <taxon>Pseudomonadota</taxon>
        <taxon>Gammaproteobacteria</taxon>
        <taxon>Pseudomonadales</taxon>
        <taxon>Pseudomonadaceae</taxon>
        <taxon>Entomomonas</taxon>
    </lineage>
</organism>